<comment type="caution">
    <text evidence="2">The sequence shown here is derived from an EMBL/GenBank/DDBJ whole genome shotgun (WGS) entry which is preliminary data.</text>
</comment>
<evidence type="ECO:0000313" key="3">
    <source>
        <dbReference type="Proteomes" id="UP000596742"/>
    </source>
</evidence>
<accession>A0A8B6CSG5</accession>
<proteinExistence type="predicted"/>
<dbReference type="AlphaFoldDB" id="A0A8B6CSG5"/>
<sequence>MQIIKIFNFTRAESYFANTAMDIDSGATSKNTPQVSVPTPKEGEGNCFTYD</sequence>
<feature type="region of interest" description="Disordered" evidence="1">
    <location>
        <begin position="25"/>
        <end position="51"/>
    </location>
</feature>
<keyword evidence="3" id="KW-1185">Reference proteome</keyword>
<name>A0A8B6CSG5_MYTGA</name>
<evidence type="ECO:0000313" key="2">
    <source>
        <dbReference type="EMBL" id="VDI08509.1"/>
    </source>
</evidence>
<gene>
    <name evidence="2" type="ORF">MGAL_10B028672</name>
</gene>
<feature type="compositionally biased region" description="Polar residues" evidence="1">
    <location>
        <begin position="26"/>
        <end position="37"/>
    </location>
</feature>
<reference evidence="2" key="1">
    <citation type="submission" date="2018-11" db="EMBL/GenBank/DDBJ databases">
        <authorList>
            <person name="Alioto T."/>
            <person name="Alioto T."/>
        </authorList>
    </citation>
    <scope>NUCLEOTIDE SEQUENCE</scope>
</reference>
<dbReference type="EMBL" id="UYJE01002194">
    <property type="protein sequence ID" value="VDI08509.1"/>
    <property type="molecule type" value="Genomic_DNA"/>
</dbReference>
<dbReference type="Proteomes" id="UP000596742">
    <property type="component" value="Unassembled WGS sequence"/>
</dbReference>
<protein>
    <submittedName>
        <fullName evidence="2">Uncharacterized protein</fullName>
    </submittedName>
</protein>
<evidence type="ECO:0000256" key="1">
    <source>
        <dbReference type="SAM" id="MobiDB-lite"/>
    </source>
</evidence>
<organism evidence="2 3">
    <name type="scientific">Mytilus galloprovincialis</name>
    <name type="common">Mediterranean mussel</name>
    <dbReference type="NCBI Taxonomy" id="29158"/>
    <lineage>
        <taxon>Eukaryota</taxon>
        <taxon>Metazoa</taxon>
        <taxon>Spiralia</taxon>
        <taxon>Lophotrochozoa</taxon>
        <taxon>Mollusca</taxon>
        <taxon>Bivalvia</taxon>
        <taxon>Autobranchia</taxon>
        <taxon>Pteriomorphia</taxon>
        <taxon>Mytilida</taxon>
        <taxon>Mytiloidea</taxon>
        <taxon>Mytilidae</taxon>
        <taxon>Mytilinae</taxon>
        <taxon>Mytilus</taxon>
    </lineage>
</organism>